<dbReference type="Proteomes" id="UP001175271">
    <property type="component" value="Unassembled WGS sequence"/>
</dbReference>
<feature type="region of interest" description="Disordered" evidence="7">
    <location>
        <begin position="521"/>
        <end position="545"/>
    </location>
</feature>
<dbReference type="GO" id="GO:0005254">
    <property type="term" value="F:chloride channel activity"/>
    <property type="evidence" value="ECO:0007669"/>
    <property type="project" value="UniProtKB-KW"/>
</dbReference>
<keyword evidence="6" id="KW-0813">Transport</keyword>
<evidence type="ECO:0000256" key="2">
    <source>
        <dbReference type="ARBA" id="ARBA00022692"/>
    </source>
</evidence>
<comment type="similarity">
    <text evidence="5 6">Belongs to the anion channel-forming bestrophin (TC 1.A.46) family. Calcium-sensitive chloride channel subfamily.</text>
</comment>
<dbReference type="Pfam" id="PF01062">
    <property type="entry name" value="Bestrophin"/>
    <property type="match status" value="1"/>
</dbReference>
<comment type="function">
    <text evidence="6">Forms chloride channels.</text>
</comment>
<comment type="subcellular location">
    <subcellularLocation>
        <location evidence="6">Cell membrane</location>
        <topology evidence="6">Multi-pass membrane protein</topology>
    </subcellularLocation>
    <subcellularLocation>
        <location evidence="1">Membrane</location>
    </subcellularLocation>
</comment>
<keyword evidence="9" id="KW-1185">Reference proteome</keyword>
<evidence type="ECO:0000313" key="8">
    <source>
        <dbReference type="EMBL" id="KAK0394443.1"/>
    </source>
</evidence>
<keyword evidence="6" id="KW-0406">Ion transport</keyword>
<keyword evidence="4 6" id="KW-0472">Membrane</keyword>
<dbReference type="EMBL" id="JAUCMV010000005">
    <property type="protein sequence ID" value="KAK0394443.1"/>
    <property type="molecule type" value="Genomic_DNA"/>
</dbReference>
<accession>A0AA39LEM0</accession>
<protein>
    <recommendedName>
        <fullName evidence="6">Bestrophin homolog</fullName>
    </recommendedName>
</protein>
<feature type="region of interest" description="Disordered" evidence="7">
    <location>
        <begin position="448"/>
        <end position="482"/>
    </location>
</feature>
<reference evidence="8" key="1">
    <citation type="submission" date="2023-06" db="EMBL/GenBank/DDBJ databases">
        <title>Genomic analysis of the entomopathogenic nematode Steinernema hermaphroditum.</title>
        <authorList>
            <person name="Schwarz E.M."/>
            <person name="Heppert J.K."/>
            <person name="Baniya A."/>
            <person name="Schwartz H.T."/>
            <person name="Tan C.-H."/>
            <person name="Antoshechkin I."/>
            <person name="Sternberg P.W."/>
            <person name="Goodrich-Blair H."/>
            <person name="Dillman A.R."/>
        </authorList>
    </citation>
    <scope>NUCLEOTIDE SEQUENCE</scope>
    <source>
        <strain evidence="8">PS9179</strain>
        <tissue evidence="8">Whole animal</tissue>
    </source>
</reference>
<evidence type="ECO:0000313" key="9">
    <source>
        <dbReference type="Proteomes" id="UP001175271"/>
    </source>
</evidence>
<keyword evidence="3 6" id="KW-1133">Transmembrane helix</keyword>
<evidence type="ECO:0000256" key="4">
    <source>
        <dbReference type="ARBA" id="ARBA00023136"/>
    </source>
</evidence>
<sequence>MCRDVLFEVDDGLLRVTESLFRENRRTMTVTYNSDVNTAGFMTFVRLFFRWKGSLWKAVYKELILWLFFYGILALTYKLLLSEPKKRIFESIAVFFAKYTDFIPLTFMLGFFVSLVVQRWLSMASNLGYIDYLALHVCAYIKGNDERGIMLRRTILRYALFFQALAYRTMSEVILNRFPNLENFVAAGYISADELQIFEDIKENNSRMTQLWIPLKWAFDTVIIARDENRITDHGVQDIYSKFVDFRKALGTLLTFDWIPIPLLYTQVVCLTVRLYFIICLMGRQNLENAPDKEYVDDFNLHVPLMTIFQFVFYMGWMKVAEALLNPLGDDDDDFELNFLLDRNMQVAFAMAGNTPRPDLVRDAFWDESLATPMYSLQTVNAVVNPMIGSALLHAQQQGRPLNSKVNTDVVMVPRDSIAVDDDDRRSSIASFHSGVFEAVKRKLSRMTGSVYPDSEESGIRKRRRSSAVSISSPQETIHKDQLKHDLESTLDSIAKPQHESGIKSKPASARTISDLPAVAEEDEQNGSHKSLQQMQPKGSQQSIYSVESCSIVFSDSARSSFSPTRQPDINGVNVHREHAPSDESKEHIH</sequence>
<keyword evidence="6" id="KW-0407">Ion channel</keyword>
<name>A0AA39LEM0_9BILA</name>
<dbReference type="InterPro" id="IPR021134">
    <property type="entry name" value="Bestrophin-like"/>
</dbReference>
<comment type="caution">
    <text evidence="8">The sequence shown here is derived from an EMBL/GenBank/DDBJ whole genome shotgun (WGS) entry which is preliminary data.</text>
</comment>
<evidence type="ECO:0000256" key="6">
    <source>
        <dbReference type="RuleBase" id="RU363126"/>
    </source>
</evidence>
<evidence type="ECO:0000256" key="5">
    <source>
        <dbReference type="ARBA" id="ARBA00034769"/>
    </source>
</evidence>
<dbReference type="GO" id="GO:0034707">
    <property type="term" value="C:chloride channel complex"/>
    <property type="evidence" value="ECO:0007669"/>
    <property type="project" value="UniProtKB-KW"/>
</dbReference>
<feature type="compositionally biased region" description="Polar residues" evidence="7">
    <location>
        <begin position="557"/>
        <end position="568"/>
    </location>
</feature>
<feature type="transmembrane region" description="Helical" evidence="6">
    <location>
        <begin position="299"/>
        <end position="317"/>
    </location>
</feature>
<dbReference type="PANTHER" id="PTHR10736">
    <property type="entry name" value="BESTROPHIN"/>
    <property type="match status" value="1"/>
</dbReference>
<gene>
    <name evidence="8" type="ORF">QR680_000739</name>
</gene>
<feature type="transmembrane region" description="Helical" evidence="6">
    <location>
        <begin position="63"/>
        <end position="81"/>
    </location>
</feature>
<feature type="compositionally biased region" description="Polar residues" evidence="7">
    <location>
        <begin position="467"/>
        <end position="476"/>
    </location>
</feature>
<feature type="transmembrane region" description="Helical" evidence="6">
    <location>
        <begin position="258"/>
        <end position="279"/>
    </location>
</feature>
<proteinExistence type="inferred from homology"/>
<keyword evidence="6" id="KW-1003">Cell membrane</keyword>
<dbReference type="PANTHER" id="PTHR10736:SF0">
    <property type="entry name" value="BESTROPHIN HOMOLOG"/>
    <property type="match status" value="1"/>
</dbReference>
<dbReference type="AlphaFoldDB" id="A0AA39LEM0"/>
<evidence type="ECO:0000256" key="7">
    <source>
        <dbReference type="SAM" id="MobiDB-lite"/>
    </source>
</evidence>
<keyword evidence="6" id="KW-0869">Chloride channel</keyword>
<organism evidence="8 9">
    <name type="scientific">Steinernema hermaphroditum</name>
    <dbReference type="NCBI Taxonomy" id="289476"/>
    <lineage>
        <taxon>Eukaryota</taxon>
        <taxon>Metazoa</taxon>
        <taxon>Ecdysozoa</taxon>
        <taxon>Nematoda</taxon>
        <taxon>Chromadorea</taxon>
        <taxon>Rhabditida</taxon>
        <taxon>Tylenchina</taxon>
        <taxon>Panagrolaimomorpha</taxon>
        <taxon>Strongyloidoidea</taxon>
        <taxon>Steinernematidae</taxon>
        <taxon>Steinernema</taxon>
    </lineage>
</organism>
<feature type="transmembrane region" description="Helical" evidence="6">
    <location>
        <begin position="102"/>
        <end position="121"/>
    </location>
</feature>
<dbReference type="GO" id="GO:0005886">
    <property type="term" value="C:plasma membrane"/>
    <property type="evidence" value="ECO:0007669"/>
    <property type="project" value="UniProtKB-SubCell"/>
</dbReference>
<feature type="compositionally biased region" description="Polar residues" evidence="7">
    <location>
        <begin position="528"/>
        <end position="545"/>
    </location>
</feature>
<evidence type="ECO:0000256" key="3">
    <source>
        <dbReference type="ARBA" id="ARBA00022989"/>
    </source>
</evidence>
<keyword evidence="2 6" id="KW-0812">Transmembrane</keyword>
<feature type="region of interest" description="Disordered" evidence="7">
    <location>
        <begin position="557"/>
        <end position="590"/>
    </location>
</feature>
<dbReference type="InterPro" id="IPR000615">
    <property type="entry name" value="Bestrophin"/>
</dbReference>
<keyword evidence="6" id="KW-0868">Chloride</keyword>
<feature type="compositionally biased region" description="Basic and acidic residues" evidence="7">
    <location>
        <begin position="575"/>
        <end position="590"/>
    </location>
</feature>
<evidence type="ECO:0000256" key="1">
    <source>
        <dbReference type="ARBA" id="ARBA00004370"/>
    </source>
</evidence>